<evidence type="ECO:0000256" key="1">
    <source>
        <dbReference type="SAM" id="Phobius"/>
    </source>
</evidence>
<accession>A0A5B6THN9</accession>
<gene>
    <name evidence="2" type="ORF">FOA19_02120</name>
</gene>
<keyword evidence="1" id="KW-1133">Transmembrane helix</keyword>
<reference evidence="2 3" key="1">
    <citation type="submission" date="2019-07" db="EMBL/GenBank/DDBJ databases">
        <title>Rufibacter sp. nov., isolated from lake sediment.</title>
        <authorList>
            <person name="Qu J.-H."/>
        </authorList>
    </citation>
    <scope>NUCLEOTIDE SEQUENCE [LARGE SCALE GENOMIC DNA]</scope>
    <source>
        <strain evidence="2 3">NBS58-1</strain>
    </source>
</reference>
<proteinExistence type="predicted"/>
<keyword evidence="1" id="KW-0472">Membrane</keyword>
<keyword evidence="1" id="KW-0812">Transmembrane</keyword>
<feature type="transmembrane region" description="Helical" evidence="1">
    <location>
        <begin position="199"/>
        <end position="220"/>
    </location>
</feature>
<organism evidence="2 3">
    <name type="scientific">Rufibacter hautae</name>
    <dbReference type="NCBI Taxonomy" id="2595005"/>
    <lineage>
        <taxon>Bacteria</taxon>
        <taxon>Pseudomonadati</taxon>
        <taxon>Bacteroidota</taxon>
        <taxon>Cytophagia</taxon>
        <taxon>Cytophagales</taxon>
        <taxon>Hymenobacteraceae</taxon>
        <taxon>Rufibacter</taxon>
    </lineage>
</organism>
<dbReference type="EMBL" id="VKKY01000001">
    <property type="protein sequence ID" value="KAA3439506.1"/>
    <property type="molecule type" value="Genomic_DNA"/>
</dbReference>
<dbReference type="OrthoDB" id="667077at2"/>
<sequence>MRLHLTPKNTVAFLALLFICHELHELIHILTGYFLCGCFGTRDFEGWEVCTACPPSVTIAWITFAGPFLTYGLMWVAFWLMSSRKTAGQRAIGFALLFANLPLGRILPVLDREGDESFITRQIIQKTSMTVMSWGTEMAIVFLLTLPVLIRAWQLLHPKYRFLVFLGLLTVPLLAEWGLMNRLANGLLHQGVLAGNGILGSPVLVNVWNAGWLLVLALTWRHLQTLLTGAERKPQATRQVLEEAS</sequence>
<protein>
    <submittedName>
        <fullName evidence="2">Uncharacterized protein</fullName>
    </submittedName>
</protein>
<dbReference type="Proteomes" id="UP000324133">
    <property type="component" value="Unassembled WGS sequence"/>
</dbReference>
<keyword evidence="3" id="KW-1185">Reference proteome</keyword>
<comment type="caution">
    <text evidence="2">The sequence shown here is derived from an EMBL/GenBank/DDBJ whole genome shotgun (WGS) entry which is preliminary data.</text>
</comment>
<name>A0A5B6THN9_9BACT</name>
<dbReference type="AlphaFoldDB" id="A0A5B6THN9"/>
<evidence type="ECO:0000313" key="2">
    <source>
        <dbReference type="EMBL" id="KAA3439506.1"/>
    </source>
</evidence>
<feature type="transmembrane region" description="Helical" evidence="1">
    <location>
        <begin position="56"/>
        <end position="80"/>
    </location>
</feature>
<dbReference type="RefSeq" id="WP_149089149.1">
    <property type="nucleotide sequence ID" value="NZ_VKKY01000001.1"/>
</dbReference>
<feature type="transmembrane region" description="Helical" evidence="1">
    <location>
        <begin position="162"/>
        <end position="179"/>
    </location>
</feature>
<feature type="transmembrane region" description="Helical" evidence="1">
    <location>
        <begin position="130"/>
        <end position="150"/>
    </location>
</feature>
<evidence type="ECO:0000313" key="3">
    <source>
        <dbReference type="Proteomes" id="UP000324133"/>
    </source>
</evidence>
<feature type="transmembrane region" description="Helical" evidence="1">
    <location>
        <begin position="92"/>
        <end position="110"/>
    </location>
</feature>